<evidence type="ECO:0000313" key="2">
    <source>
        <dbReference type="EMBL" id="BDG10684.1"/>
    </source>
</evidence>
<organism evidence="2 3">
    <name type="scientific">Anaeromyxobacter paludicola</name>
    <dbReference type="NCBI Taxonomy" id="2918171"/>
    <lineage>
        <taxon>Bacteria</taxon>
        <taxon>Pseudomonadati</taxon>
        <taxon>Myxococcota</taxon>
        <taxon>Myxococcia</taxon>
        <taxon>Myxococcales</taxon>
        <taxon>Cystobacterineae</taxon>
        <taxon>Anaeromyxobacteraceae</taxon>
        <taxon>Anaeromyxobacter</taxon>
    </lineage>
</organism>
<accession>A0ABN6NBS0</accession>
<dbReference type="Pfam" id="PF08349">
    <property type="entry name" value="DUF1722"/>
    <property type="match status" value="1"/>
</dbReference>
<dbReference type="PANTHER" id="PTHR30087">
    <property type="entry name" value="INNER MEMBRANE PROTEIN"/>
    <property type="match status" value="1"/>
</dbReference>
<dbReference type="PANTHER" id="PTHR30087:SF0">
    <property type="entry name" value="INNER MEMBRANE PROTEIN"/>
    <property type="match status" value="1"/>
</dbReference>
<proteinExistence type="predicted"/>
<keyword evidence="3" id="KW-1185">Reference proteome</keyword>
<dbReference type="InterPro" id="IPR007553">
    <property type="entry name" value="2-thiour_desulf"/>
</dbReference>
<protein>
    <recommendedName>
        <fullName evidence="1">DUF1722 domain-containing protein</fullName>
    </recommendedName>
</protein>
<sequence>MSSRPRLGISACLLGHNVRWDGGQKRSRFLADVLGAHVDWVPVCPELELGLGVPRETLRLVGLPSRPRLVAPRSGQDHTEAMESLAAARAEALAKEDLCGFVLKKDSPSCGLERVRVYRESGVPLKDGAGVFARALRARLPALPVEEEGRLEDSALRERFVERVFALRRWKDALAEGLDPGRLVAFHARHKLQLMAHSPAHVTRLGRLVARAGREDVVDAYGRLFAEALAVPASRGRVVNALQHMAGYVSPALTPAERRELGGLFSEYAAGKAPLAVPLVLVEHHLRRQGVGYLAQQSWLGPYPGSLALRYSVAASGLAG</sequence>
<gene>
    <name evidence="2" type="ORF">AMPC_37970</name>
</gene>
<dbReference type="RefSeq" id="WP_248343184.1">
    <property type="nucleotide sequence ID" value="NZ_AP025592.1"/>
</dbReference>
<dbReference type="InterPro" id="IPR013560">
    <property type="entry name" value="DUF1722"/>
</dbReference>
<dbReference type="PIRSF" id="PIRSF037004">
    <property type="entry name" value="UCP037004"/>
    <property type="match status" value="1"/>
</dbReference>
<dbReference type="Pfam" id="PF04463">
    <property type="entry name" value="2-thiour_desulf"/>
    <property type="match status" value="1"/>
</dbReference>
<evidence type="ECO:0000313" key="3">
    <source>
        <dbReference type="Proteomes" id="UP001162734"/>
    </source>
</evidence>
<name>A0ABN6NBS0_9BACT</name>
<feature type="domain" description="DUF1722" evidence="1">
    <location>
        <begin position="191"/>
        <end position="304"/>
    </location>
</feature>
<evidence type="ECO:0000259" key="1">
    <source>
        <dbReference type="Pfam" id="PF08349"/>
    </source>
</evidence>
<dbReference type="Proteomes" id="UP001162734">
    <property type="component" value="Chromosome"/>
</dbReference>
<reference evidence="3" key="1">
    <citation type="journal article" date="2022" name="Int. J. Syst. Evol. Microbiol.">
        <title>Anaeromyxobacter oryzae sp. nov., Anaeromyxobacter diazotrophicus sp. nov. and Anaeromyxobacter paludicola sp. nov., isolated from paddy soils.</title>
        <authorList>
            <person name="Itoh H."/>
            <person name="Xu Z."/>
            <person name="Mise K."/>
            <person name="Masuda Y."/>
            <person name="Ushijima N."/>
            <person name="Hayakawa C."/>
            <person name="Shiratori Y."/>
            <person name="Senoo K."/>
        </authorList>
    </citation>
    <scope>NUCLEOTIDE SEQUENCE [LARGE SCALE GENOMIC DNA]</scope>
    <source>
        <strain evidence="3">Red630</strain>
    </source>
</reference>
<dbReference type="EMBL" id="AP025592">
    <property type="protein sequence ID" value="BDG10684.1"/>
    <property type="molecule type" value="Genomic_DNA"/>
</dbReference>
<dbReference type="InterPro" id="IPR017087">
    <property type="entry name" value="UCP037004"/>
</dbReference>